<dbReference type="Gene3D" id="2.60.40.1110">
    <property type="match status" value="1"/>
</dbReference>
<organism evidence="2 3">
    <name type="scientific">Branchiostoma belcheri</name>
    <name type="common">Amphioxus</name>
    <dbReference type="NCBI Taxonomy" id="7741"/>
    <lineage>
        <taxon>Eukaryota</taxon>
        <taxon>Metazoa</taxon>
        <taxon>Chordata</taxon>
        <taxon>Cephalochordata</taxon>
        <taxon>Leptocardii</taxon>
        <taxon>Amphioxiformes</taxon>
        <taxon>Branchiostomatidae</taxon>
        <taxon>Branchiostoma</taxon>
    </lineage>
</organism>
<name>A0A6P4YLA2_BRABE</name>
<dbReference type="GeneID" id="109474389"/>
<keyword evidence="2" id="KW-1185">Reference proteome</keyword>
<dbReference type="SUPFAM" id="SSF52980">
    <property type="entry name" value="Restriction endonuclease-like"/>
    <property type="match status" value="1"/>
</dbReference>
<dbReference type="InterPro" id="IPR011335">
    <property type="entry name" value="Restrct_endonuc-II-like"/>
</dbReference>
<reference evidence="3" key="1">
    <citation type="submission" date="2025-08" db="UniProtKB">
        <authorList>
            <consortium name="RefSeq"/>
        </authorList>
    </citation>
    <scope>IDENTIFICATION</scope>
    <source>
        <tissue evidence="3">Gonad</tissue>
    </source>
</reference>
<dbReference type="CDD" id="cd22343">
    <property type="entry name" value="PDDEXK_lambda_exonuclease-like"/>
    <property type="match status" value="1"/>
</dbReference>
<dbReference type="InterPro" id="IPR051703">
    <property type="entry name" value="NF-kappa-B_Signaling_Reg"/>
</dbReference>
<dbReference type="PANTHER" id="PTHR46609">
    <property type="entry name" value="EXONUCLEASE, PHAGE-TYPE/RECB, C-TERMINAL DOMAIN-CONTAINING PROTEIN"/>
    <property type="match status" value="1"/>
</dbReference>
<dbReference type="Pfam" id="PF09588">
    <property type="entry name" value="YqaJ"/>
    <property type="match status" value="1"/>
</dbReference>
<proteinExistence type="predicted"/>
<dbReference type="InterPro" id="IPR019080">
    <property type="entry name" value="YqaJ_viral_recombinase"/>
</dbReference>
<dbReference type="RefSeq" id="XP_019630250.1">
    <property type="nucleotide sequence ID" value="XM_019774691.1"/>
</dbReference>
<dbReference type="Proteomes" id="UP000515135">
    <property type="component" value="Unplaced"/>
</dbReference>
<dbReference type="OrthoDB" id="261614at2759"/>
<dbReference type="GO" id="GO:0006281">
    <property type="term" value="P:DNA repair"/>
    <property type="evidence" value="ECO:0007669"/>
    <property type="project" value="UniProtKB-ARBA"/>
</dbReference>
<evidence type="ECO:0000313" key="2">
    <source>
        <dbReference type="Proteomes" id="UP000515135"/>
    </source>
</evidence>
<dbReference type="AlphaFoldDB" id="A0A6P4YLA2"/>
<dbReference type="InterPro" id="IPR011604">
    <property type="entry name" value="PDDEXK-like_dom_sf"/>
</dbReference>
<feature type="domain" description="YqaJ viral recombinase" evidence="1">
    <location>
        <begin position="255"/>
        <end position="340"/>
    </location>
</feature>
<evidence type="ECO:0000259" key="1">
    <source>
        <dbReference type="Pfam" id="PF09588"/>
    </source>
</evidence>
<accession>A0A6P4YLA2</accession>
<sequence>MMKRVEHGYDSYHGYHGDIRIELYHKPNKMMKREKWGSNGGCCATNFMTDRLAPGCRTVVLRLRKDQIDKDKSNKLFLPSIKAWHIPQRTEGLNAKPVDSLHINKVKPVQKATKRIRVAQAGVVPNLYCPVPQPIASAEFTTSLMEQLGAANSDVQILKVLPKSPNPPSVPSKFGAVPHGSVLSYQQKPQQKNGDIINHPCKPTYPAFPVPPLPSTYHHVPSQTEQEVYLGLHLTLSQAHEVEENTRDQSHNKIWHDVRKHRLTSSIFKQVCSRKKDHSSLAQRFLSAKNIQTAAMKFGIEHEPEAAKLYAEVTGNNVYLSGFAINPSAPHLGASPDRRCTSIMLQIHMVC</sequence>
<protein>
    <submittedName>
        <fullName evidence="3">Uncharacterized protein LOC109474389</fullName>
    </submittedName>
</protein>
<dbReference type="KEGG" id="bbel:109474389"/>
<evidence type="ECO:0000313" key="3">
    <source>
        <dbReference type="RefSeq" id="XP_019630250.1"/>
    </source>
</evidence>
<gene>
    <name evidence="3" type="primary">LOC109474389</name>
</gene>
<dbReference type="PANTHER" id="PTHR46609:SF7">
    <property type="match status" value="1"/>
</dbReference>
<dbReference type="Gene3D" id="3.90.320.10">
    <property type="match status" value="1"/>
</dbReference>